<dbReference type="PaxDb" id="35128-Thaps17314"/>
<evidence type="ECO:0000256" key="2">
    <source>
        <dbReference type="ARBA" id="ARBA00022692"/>
    </source>
</evidence>
<dbReference type="PANTHER" id="PTHR23423">
    <property type="entry name" value="ORGANIC SOLUTE TRANSPORTER-RELATED"/>
    <property type="match status" value="1"/>
</dbReference>
<dbReference type="GO" id="GO:0016020">
    <property type="term" value="C:membrane"/>
    <property type="evidence" value="ECO:0000318"/>
    <property type="project" value="GO_Central"/>
</dbReference>
<proteinExistence type="predicted"/>
<dbReference type="eggNOG" id="KOG2641">
    <property type="taxonomic scope" value="Eukaryota"/>
</dbReference>
<keyword evidence="4 5" id="KW-0472">Membrane</keyword>
<dbReference type="KEGG" id="tps:THAPSDRAFT_17314"/>
<dbReference type="GO" id="GO:0022857">
    <property type="term" value="F:transmembrane transporter activity"/>
    <property type="evidence" value="ECO:0000318"/>
    <property type="project" value="GO_Central"/>
</dbReference>
<evidence type="ECO:0000313" key="6">
    <source>
        <dbReference type="EMBL" id="EED95548.1"/>
    </source>
</evidence>
<gene>
    <name evidence="6" type="ORF">THAPSDRAFT_17314</name>
</gene>
<dbReference type="OMA" id="TVELMEC"/>
<dbReference type="SMART" id="SM01417">
    <property type="entry name" value="Solute_trans_a"/>
    <property type="match status" value="1"/>
</dbReference>
<dbReference type="InterPro" id="IPR005178">
    <property type="entry name" value="Ostalpha/TMEM184C"/>
</dbReference>
<feature type="transmembrane region" description="Helical" evidence="5">
    <location>
        <begin position="158"/>
        <end position="176"/>
    </location>
</feature>
<evidence type="ECO:0000256" key="1">
    <source>
        <dbReference type="ARBA" id="ARBA00004141"/>
    </source>
</evidence>
<dbReference type="AlphaFoldDB" id="B8BW04"/>
<reference evidence="6 7" key="1">
    <citation type="journal article" date="2004" name="Science">
        <title>The genome of the diatom Thalassiosira pseudonana: ecology, evolution, and metabolism.</title>
        <authorList>
            <person name="Armbrust E.V."/>
            <person name="Berges J.A."/>
            <person name="Bowler C."/>
            <person name="Green B.R."/>
            <person name="Martinez D."/>
            <person name="Putnam N.H."/>
            <person name="Zhou S."/>
            <person name="Allen A.E."/>
            <person name="Apt K.E."/>
            <person name="Bechner M."/>
            <person name="Brzezinski M.A."/>
            <person name="Chaal B.K."/>
            <person name="Chiovitti A."/>
            <person name="Davis A.K."/>
            <person name="Demarest M.S."/>
            <person name="Detter J.C."/>
            <person name="Glavina T."/>
            <person name="Goodstein D."/>
            <person name="Hadi M.Z."/>
            <person name="Hellsten U."/>
            <person name="Hildebrand M."/>
            <person name="Jenkins B.D."/>
            <person name="Jurka J."/>
            <person name="Kapitonov V.V."/>
            <person name="Kroger N."/>
            <person name="Lau W.W."/>
            <person name="Lane T.W."/>
            <person name="Larimer F.W."/>
            <person name="Lippmeier J.C."/>
            <person name="Lucas S."/>
            <person name="Medina M."/>
            <person name="Montsant A."/>
            <person name="Obornik M."/>
            <person name="Parker M.S."/>
            <person name="Palenik B."/>
            <person name="Pazour G.J."/>
            <person name="Richardson P.M."/>
            <person name="Rynearson T.A."/>
            <person name="Saito M.A."/>
            <person name="Schwartz D.C."/>
            <person name="Thamatrakoln K."/>
            <person name="Valentin K."/>
            <person name="Vardi A."/>
            <person name="Wilkerson F.P."/>
            <person name="Rokhsar D.S."/>
        </authorList>
    </citation>
    <scope>NUCLEOTIDE SEQUENCE [LARGE SCALE GENOMIC DNA]</scope>
    <source>
        <strain evidence="6 7">CCMP1335</strain>
    </source>
</reference>
<reference evidence="6 7" key="2">
    <citation type="journal article" date="2008" name="Nature">
        <title>The Phaeodactylum genome reveals the evolutionary history of diatom genomes.</title>
        <authorList>
            <person name="Bowler C."/>
            <person name="Allen A.E."/>
            <person name="Badger J.H."/>
            <person name="Grimwood J."/>
            <person name="Jabbari K."/>
            <person name="Kuo A."/>
            <person name="Maheswari U."/>
            <person name="Martens C."/>
            <person name="Maumus F."/>
            <person name="Otillar R.P."/>
            <person name="Rayko E."/>
            <person name="Salamov A."/>
            <person name="Vandepoele K."/>
            <person name="Beszteri B."/>
            <person name="Gruber A."/>
            <person name="Heijde M."/>
            <person name="Katinka M."/>
            <person name="Mock T."/>
            <person name="Valentin K."/>
            <person name="Verret F."/>
            <person name="Berges J.A."/>
            <person name="Brownlee C."/>
            <person name="Cadoret J.P."/>
            <person name="Chiovitti A."/>
            <person name="Choi C.J."/>
            <person name="Coesel S."/>
            <person name="De Martino A."/>
            <person name="Detter J.C."/>
            <person name="Durkin C."/>
            <person name="Falciatore A."/>
            <person name="Fournet J."/>
            <person name="Haruta M."/>
            <person name="Huysman M.J."/>
            <person name="Jenkins B.D."/>
            <person name="Jiroutova K."/>
            <person name="Jorgensen R.E."/>
            <person name="Joubert Y."/>
            <person name="Kaplan A."/>
            <person name="Kroger N."/>
            <person name="Kroth P.G."/>
            <person name="La Roche J."/>
            <person name="Lindquist E."/>
            <person name="Lommer M."/>
            <person name="Martin-Jezequel V."/>
            <person name="Lopez P.J."/>
            <person name="Lucas S."/>
            <person name="Mangogna M."/>
            <person name="McGinnis K."/>
            <person name="Medlin L.K."/>
            <person name="Montsant A."/>
            <person name="Oudot-Le Secq M.P."/>
            <person name="Napoli C."/>
            <person name="Obornik M."/>
            <person name="Parker M.S."/>
            <person name="Petit J.L."/>
            <person name="Porcel B.M."/>
            <person name="Poulsen N."/>
            <person name="Robison M."/>
            <person name="Rychlewski L."/>
            <person name="Rynearson T.A."/>
            <person name="Schmutz J."/>
            <person name="Shapiro H."/>
            <person name="Siaut M."/>
            <person name="Stanley M."/>
            <person name="Sussman M.R."/>
            <person name="Taylor A.R."/>
            <person name="Vardi A."/>
            <person name="von Dassow P."/>
            <person name="Vyverman W."/>
            <person name="Willis A."/>
            <person name="Wyrwicz L.S."/>
            <person name="Rokhsar D.S."/>
            <person name="Weissenbach J."/>
            <person name="Armbrust E.V."/>
            <person name="Green B.R."/>
            <person name="Van de Peer Y."/>
            <person name="Grigoriev I.V."/>
        </authorList>
    </citation>
    <scope>NUCLEOTIDE SEQUENCE [LARGE SCALE GENOMIC DNA]</scope>
    <source>
        <strain evidence="6 7">CCMP1335</strain>
    </source>
</reference>
<dbReference type="STRING" id="35128.B8BW04"/>
<keyword evidence="2 5" id="KW-0812">Transmembrane</keyword>
<accession>B8BW04</accession>
<organism evidence="6 7">
    <name type="scientific">Thalassiosira pseudonana</name>
    <name type="common">Marine diatom</name>
    <name type="synonym">Cyclotella nana</name>
    <dbReference type="NCBI Taxonomy" id="35128"/>
    <lineage>
        <taxon>Eukaryota</taxon>
        <taxon>Sar</taxon>
        <taxon>Stramenopiles</taxon>
        <taxon>Ochrophyta</taxon>
        <taxon>Bacillariophyta</taxon>
        <taxon>Coscinodiscophyceae</taxon>
        <taxon>Thalassiosirophycidae</taxon>
        <taxon>Thalassiosirales</taxon>
        <taxon>Thalassiosiraceae</taxon>
        <taxon>Thalassiosira</taxon>
    </lineage>
</organism>
<dbReference type="Pfam" id="PF03619">
    <property type="entry name" value="Solute_trans_a"/>
    <property type="match status" value="1"/>
</dbReference>
<feature type="transmembrane region" description="Helical" evidence="5">
    <location>
        <begin position="32"/>
        <end position="53"/>
    </location>
</feature>
<dbReference type="GeneID" id="7452944"/>
<dbReference type="Proteomes" id="UP000001449">
    <property type="component" value="Chromosome 2"/>
</dbReference>
<dbReference type="InParanoid" id="B8BW04"/>
<dbReference type="EMBL" id="CM000639">
    <property type="protein sequence ID" value="EED95548.1"/>
    <property type="molecule type" value="Genomic_DNA"/>
</dbReference>
<feature type="non-terminal residue" evidence="6">
    <location>
        <position position="246"/>
    </location>
</feature>
<dbReference type="RefSeq" id="XP_002288105.1">
    <property type="nucleotide sequence ID" value="XM_002288069.1"/>
</dbReference>
<name>B8BW04_THAPS</name>
<evidence type="ECO:0008006" key="8">
    <source>
        <dbReference type="Google" id="ProtNLM"/>
    </source>
</evidence>
<dbReference type="HOGENOM" id="CLU_012923_1_3_1"/>
<evidence type="ECO:0000256" key="5">
    <source>
        <dbReference type="SAM" id="Phobius"/>
    </source>
</evidence>
<keyword evidence="7" id="KW-1185">Reference proteome</keyword>
<evidence type="ECO:0000256" key="4">
    <source>
        <dbReference type="ARBA" id="ARBA00023136"/>
    </source>
</evidence>
<evidence type="ECO:0000313" key="7">
    <source>
        <dbReference type="Proteomes" id="UP000001449"/>
    </source>
</evidence>
<protein>
    <recommendedName>
        <fullName evidence="8">Transmembrane protein</fullName>
    </recommendedName>
</protein>
<feature type="transmembrane region" description="Helical" evidence="5">
    <location>
        <begin position="65"/>
        <end position="82"/>
    </location>
</feature>
<comment type="subcellular location">
    <subcellularLocation>
        <location evidence="1">Membrane</location>
        <topology evidence="1">Multi-pass membrane protein</topology>
    </subcellularLocation>
</comment>
<keyword evidence="3 5" id="KW-1133">Transmembrane helix</keyword>
<evidence type="ECO:0000256" key="3">
    <source>
        <dbReference type="ARBA" id="ARBA00022989"/>
    </source>
</evidence>
<feature type="non-terminal residue" evidence="6">
    <location>
        <position position="1"/>
    </location>
</feature>
<sequence length="246" mass="28674">GMFTVLVILVSGYHLSQHLRHMYSPVVQRKIMAVLWMTPIYSITSWLSLCFPLAEPYLAVIREFYESYCVYTFLSFLISVLGRGDRFAVLDLLEANADQLSPPDKCRCGPKFWKRFLDQCQTYAMQFVLLRPLTAIGWLVSNQLVEPKSFLDWTSPQIYIVIVTNLSIFFAFRGLVKFYHATRTYLAWCNPWPKFLCIKGVVFMTFWQKMTISIIVHVAYADKFKSNEEATDFVARSQNFLICLEM</sequence>